<feature type="coiled-coil region" evidence="1">
    <location>
        <begin position="51"/>
        <end position="78"/>
    </location>
</feature>
<evidence type="ECO:0000313" key="2">
    <source>
        <dbReference type="EMBL" id="VWC90141.1"/>
    </source>
</evidence>
<comment type="caution">
    <text evidence="2">The sequence shown here is derived from an EMBL/GenBank/DDBJ whole genome shotgun (WGS) entry which is preliminary data.</text>
</comment>
<evidence type="ECO:0000313" key="3">
    <source>
        <dbReference type="Proteomes" id="UP000494120"/>
    </source>
</evidence>
<sequence length="119" mass="13523">MTAEQFAFWLHGFTELTRGQTPDPAQWKAIKEHLDLVFKKVTPPVGDIQNTIKIEIDAKDAEKTLDDLRKKYEDLTKKVKDSSPMTDWSWLQPNQGFPPGTIICSNKTESNGDTPVFIC</sequence>
<dbReference type="RefSeq" id="WP_174958572.1">
    <property type="nucleotide sequence ID" value="NZ_CABVQG010000016.1"/>
</dbReference>
<evidence type="ECO:0000256" key="1">
    <source>
        <dbReference type="SAM" id="Coils"/>
    </source>
</evidence>
<accession>A0ABY6Y056</accession>
<organism evidence="2 3">
    <name type="scientific">Burkholderia aenigmatica</name>
    <dbReference type="NCBI Taxonomy" id="2015348"/>
    <lineage>
        <taxon>Bacteria</taxon>
        <taxon>Pseudomonadati</taxon>
        <taxon>Pseudomonadota</taxon>
        <taxon>Betaproteobacteria</taxon>
        <taxon>Burkholderiales</taxon>
        <taxon>Burkholderiaceae</taxon>
        <taxon>Burkholderia</taxon>
        <taxon>Burkholderia cepacia complex</taxon>
    </lineage>
</organism>
<keyword evidence="3" id="KW-1185">Reference proteome</keyword>
<gene>
    <name evidence="2" type="ORF">BLA17378_04512</name>
</gene>
<protein>
    <submittedName>
        <fullName evidence="2">Uncharacterized protein</fullName>
    </submittedName>
</protein>
<keyword evidence="1" id="KW-0175">Coiled coil</keyword>
<dbReference type="Proteomes" id="UP000494120">
    <property type="component" value="Unassembled WGS sequence"/>
</dbReference>
<name>A0ABY6Y056_9BURK</name>
<reference evidence="2 3" key="1">
    <citation type="submission" date="2019-09" db="EMBL/GenBank/DDBJ databases">
        <authorList>
            <person name="Depoorter E."/>
        </authorList>
    </citation>
    <scope>NUCLEOTIDE SEQUENCE [LARGE SCALE GENOMIC DNA]</scope>
    <source>
        <strain evidence="2 3">R-17378</strain>
    </source>
</reference>
<proteinExistence type="predicted"/>
<dbReference type="EMBL" id="CABVQG010000016">
    <property type="protein sequence ID" value="VWC90141.1"/>
    <property type="molecule type" value="Genomic_DNA"/>
</dbReference>